<dbReference type="OrthoDB" id="7873657at2"/>
<reference evidence="1 2" key="1">
    <citation type="submission" date="2013-09" db="EMBL/GenBank/DDBJ databases">
        <title>Genome sequencing of Phaeobacter antarcticus sp. nov. SM1211.</title>
        <authorList>
            <person name="Zhang X.-Y."/>
            <person name="Liu C."/>
            <person name="Chen X.-L."/>
            <person name="Xie B.-B."/>
            <person name="Qin Q.-L."/>
            <person name="Rong J.-C."/>
            <person name="Zhang Y.-Z."/>
        </authorList>
    </citation>
    <scope>NUCLEOTIDE SEQUENCE [LARGE SCALE GENOMIC DNA]</scope>
    <source>
        <strain evidence="1 2">SM1211</strain>
    </source>
</reference>
<dbReference type="RefSeq" id="WP_099910468.1">
    <property type="nucleotide sequence ID" value="NZ_AWWI01000060.1"/>
</dbReference>
<evidence type="ECO:0000313" key="2">
    <source>
        <dbReference type="Proteomes" id="UP000231259"/>
    </source>
</evidence>
<name>A0A2G8RG42_9RHOB</name>
<gene>
    <name evidence="1" type="ORF">P775_08300</name>
</gene>
<organism evidence="1 2">
    <name type="scientific">Puniceibacterium antarcticum</name>
    <dbReference type="NCBI Taxonomy" id="1206336"/>
    <lineage>
        <taxon>Bacteria</taxon>
        <taxon>Pseudomonadati</taxon>
        <taxon>Pseudomonadota</taxon>
        <taxon>Alphaproteobacteria</taxon>
        <taxon>Rhodobacterales</taxon>
        <taxon>Paracoccaceae</taxon>
        <taxon>Puniceibacterium</taxon>
    </lineage>
</organism>
<dbReference type="EMBL" id="AWWI01000060">
    <property type="protein sequence ID" value="PIL20520.1"/>
    <property type="molecule type" value="Genomic_DNA"/>
</dbReference>
<keyword evidence="2" id="KW-1185">Reference proteome</keyword>
<comment type="caution">
    <text evidence="1">The sequence shown here is derived from an EMBL/GenBank/DDBJ whole genome shotgun (WGS) entry which is preliminary data.</text>
</comment>
<accession>A0A2G8RG42</accession>
<protein>
    <submittedName>
        <fullName evidence="1">Uncharacterized protein</fullName>
    </submittedName>
</protein>
<dbReference type="AlphaFoldDB" id="A0A2G8RG42"/>
<dbReference type="Proteomes" id="UP000231259">
    <property type="component" value="Unassembled WGS sequence"/>
</dbReference>
<proteinExistence type="predicted"/>
<sequence>MAQQILHDTALDDFQRVMAQFVQADRRPCLPDTRALMTRKLTPDELLGFIYALDCMRTWAAQIDAGAVRLSANPADGEHLSPQAIAHDRAHFAGCLAEAMQLGFLR</sequence>
<evidence type="ECO:0000313" key="1">
    <source>
        <dbReference type="EMBL" id="PIL20520.1"/>
    </source>
</evidence>